<keyword evidence="2" id="KW-1185">Reference proteome</keyword>
<gene>
    <name evidence="1" type="ORF">Enr13x_17020</name>
</gene>
<evidence type="ECO:0008006" key="3">
    <source>
        <dbReference type="Google" id="ProtNLM"/>
    </source>
</evidence>
<protein>
    <recommendedName>
        <fullName evidence="3">MurG-like transferase</fullName>
    </recommendedName>
</protein>
<dbReference type="KEGG" id="snep:Enr13x_17020"/>
<name>A0A518HM36_9BACT</name>
<evidence type="ECO:0000313" key="2">
    <source>
        <dbReference type="Proteomes" id="UP000319004"/>
    </source>
</evidence>
<evidence type="ECO:0000313" key="1">
    <source>
        <dbReference type="EMBL" id="QDV41859.1"/>
    </source>
</evidence>
<dbReference type="EMBL" id="CP037423">
    <property type="protein sequence ID" value="QDV41859.1"/>
    <property type="molecule type" value="Genomic_DNA"/>
</dbReference>
<dbReference type="Proteomes" id="UP000319004">
    <property type="component" value="Chromosome"/>
</dbReference>
<dbReference type="SUPFAM" id="SSF53756">
    <property type="entry name" value="UDP-Glycosyltransferase/glycogen phosphorylase"/>
    <property type="match status" value="1"/>
</dbReference>
<organism evidence="1 2">
    <name type="scientific">Stieleria neptunia</name>
    <dbReference type="NCBI Taxonomy" id="2527979"/>
    <lineage>
        <taxon>Bacteria</taxon>
        <taxon>Pseudomonadati</taxon>
        <taxon>Planctomycetota</taxon>
        <taxon>Planctomycetia</taxon>
        <taxon>Pirellulales</taxon>
        <taxon>Pirellulaceae</taxon>
        <taxon>Stieleria</taxon>
    </lineage>
</organism>
<reference evidence="1 2" key="1">
    <citation type="submission" date="2019-03" db="EMBL/GenBank/DDBJ databases">
        <title>Deep-cultivation of Planctomycetes and their phenomic and genomic characterization uncovers novel biology.</title>
        <authorList>
            <person name="Wiegand S."/>
            <person name="Jogler M."/>
            <person name="Boedeker C."/>
            <person name="Pinto D."/>
            <person name="Vollmers J."/>
            <person name="Rivas-Marin E."/>
            <person name="Kohn T."/>
            <person name="Peeters S.H."/>
            <person name="Heuer A."/>
            <person name="Rast P."/>
            <person name="Oberbeckmann S."/>
            <person name="Bunk B."/>
            <person name="Jeske O."/>
            <person name="Meyerdierks A."/>
            <person name="Storesund J.E."/>
            <person name="Kallscheuer N."/>
            <person name="Luecker S."/>
            <person name="Lage O.M."/>
            <person name="Pohl T."/>
            <person name="Merkel B.J."/>
            <person name="Hornburger P."/>
            <person name="Mueller R.-W."/>
            <person name="Bruemmer F."/>
            <person name="Labrenz M."/>
            <person name="Spormann A.M."/>
            <person name="Op den Camp H."/>
            <person name="Overmann J."/>
            <person name="Amann R."/>
            <person name="Jetten M.S.M."/>
            <person name="Mascher T."/>
            <person name="Medema M.H."/>
            <person name="Devos D.P."/>
            <person name="Kaster A.-K."/>
            <person name="Ovreas L."/>
            <person name="Rohde M."/>
            <person name="Galperin M.Y."/>
            <person name="Jogler C."/>
        </authorList>
    </citation>
    <scope>NUCLEOTIDE SEQUENCE [LARGE SCALE GENOMIC DNA]</scope>
    <source>
        <strain evidence="1 2">Enr13</strain>
    </source>
</reference>
<proteinExistence type="predicted"/>
<dbReference type="Gene3D" id="3.40.50.2000">
    <property type="entry name" value="Glycogen Phosphorylase B"/>
    <property type="match status" value="2"/>
</dbReference>
<accession>A0A518HM36</accession>
<sequence>MKWYEWRMNILFAWEWGAGVSHLVRFWPLADRLREQGHRVVLALRDLTHVGQCYSLKTVPLYQSPTLTGFVSAKRDFPQTFADLAWNLGYDSVERIAAQVQAYRRIMVNESIETVVSDFGLSASIAARSLGLRRIRIGTGFECPPLTAPLTNLLYAEPSPPSLPADDSLGSPEKAVLENINHAMRIIGGGEFHAFRQAIGDAGKTLLASVEELDPYAGSPEREYLGTWDVSNGRAPRWPDLDGHKVIAYLKPFPALPAILRQLVDLGCNVALVSDGIPATLLQSLGPRVVLQDGHVDLQAAARQCDFAIANCNHGMSIRMLSLGVPMIGFPSFFEQRIHAGCLRAHRLAIAMSPSAPERFDEAVRRATSPAAKHAVGRFSDKYSATLRNSLHHTWITLDAMINE</sequence>
<dbReference type="AlphaFoldDB" id="A0A518HM36"/>